<keyword evidence="2" id="KW-1185">Reference proteome</keyword>
<accession>A0AAD4GBV5</accession>
<dbReference type="Proteomes" id="UP001194468">
    <property type="component" value="Unassembled WGS sequence"/>
</dbReference>
<dbReference type="AlphaFoldDB" id="A0AAD4GBV5"/>
<gene>
    <name evidence="1" type="ORF">L210DRAFT_411160</name>
</gene>
<evidence type="ECO:0000313" key="2">
    <source>
        <dbReference type="Proteomes" id="UP001194468"/>
    </source>
</evidence>
<protein>
    <submittedName>
        <fullName evidence="1">Uncharacterized protein</fullName>
    </submittedName>
</protein>
<sequence length="145" mass="16265">MPGLWTKQIPCKHDSKHTTCVCPLMQACLRTVNVMFRLTNVVPICGPSSIGRCCGSHGVTRRMPYPLTSISELDLFPLSQGDTLKRRWHQWEIGSNLIRGVGRVASISEALRKQQANVQIRPQVQRETSTCERCGAYKDTSARPK</sequence>
<name>A0AAD4GBV5_BOLED</name>
<organism evidence="1 2">
    <name type="scientific">Boletus edulis BED1</name>
    <dbReference type="NCBI Taxonomy" id="1328754"/>
    <lineage>
        <taxon>Eukaryota</taxon>
        <taxon>Fungi</taxon>
        <taxon>Dikarya</taxon>
        <taxon>Basidiomycota</taxon>
        <taxon>Agaricomycotina</taxon>
        <taxon>Agaricomycetes</taxon>
        <taxon>Agaricomycetidae</taxon>
        <taxon>Boletales</taxon>
        <taxon>Boletineae</taxon>
        <taxon>Boletaceae</taxon>
        <taxon>Boletoideae</taxon>
        <taxon>Boletus</taxon>
    </lineage>
</organism>
<dbReference type="EMBL" id="WHUW01000026">
    <property type="protein sequence ID" value="KAF8435129.1"/>
    <property type="molecule type" value="Genomic_DNA"/>
</dbReference>
<reference evidence="1" key="2">
    <citation type="journal article" date="2020" name="Nat. Commun.">
        <title>Large-scale genome sequencing of mycorrhizal fungi provides insights into the early evolution of symbiotic traits.</title>
        <authorList>
            <person name="Miyauchi S."/>
            <person name="Kiss E."/>
            <person name="Kuo A."/>
            <person name="Drula E."/>
            <person name="Kohler A."/>
            <person name="Sanchez-Garcia M."/>
            <person name="Morin E."/>
            <person name="Andreopoulos B."/>
            <person name="Barry K.W."/>
            <person name="Bonito G."/>
            <person name="Buee M."/>
            <person name="Carver A."/>
            <person name="Chen C."/>
            <person name="Cichocki N."/>
            <person name="Clum A."/>
            <person name="Culley D."/>
            <person name="Crous P.W."/>
            <person name="Fauchery L."/>
            <person name="Girlanda M."/>
            <person name="Hayes R.D."/>
            <person name="Keri Z."/>
            <person name="LaButti K."/>
            <person name="Lipzen A."/>
            <person name="Lombard V."/>
            <person name="Magnuson J."/>
            <person name="Maillard F."/>
            <person name="Murat C."/>
            <person name="Nolan M."/>
            <person name="Ohm R.A."/>
            <person name="Pangilinan J."/>
            <person name="Pereira M.F."/>
            <person name="Perotto S."/>
            <person name="Peter M."/>
            <person name="Pfister S."/>
            <person name="Riley R."/>
            <person name="Sitrit Y."/>
            <person name="Stielow J.B."/>
            <person name="Szollosi G."/>
            <person name="Zifcakova L."/>
            <person name="Stursova M."/>
            <person name="Spatafora J.W."/>
            <person name="Tedersoo L."/>
            <person name="Vaario L.M."/>
            <person name="Yamada A."/>
            <person name="Yan M."/>
            <person name="Wang P."/>
            <person name="Xu J."/>
            <person name="Bruns T."/>
            <person name="Baldrian P."/>
            <person name="Vilgalys R."/>
            <person name="Dunand C."/>
            <person name="Henrissat B."/>
            <person name="Grigoriev I.V."/>
            <person name="Hibbett D."/>
            <person name="Nagy L.G."/>
            <person name="Martin F.M."/>
        </authorList>
    </citation>
    <scope>NUCLEOTIDE SEQUENCE</scope>
    <source>
        <strain evidence="1">BED1</strain>
    </source>
</reference>
<evidence type="ECO:0000313" key="1">
    <source>
        <dbReference type="EMBL" id="KAF8435129.1"/>
    </source>
</evidence>
<reference evidence="1" key="1">
    <citation type="submission" date="2019-10" db="EMBL/GenBank/DDBJ databases">
        <authorList>
            <consortium name="DOE Joint Genome Institute"/>
            <person name="Kuo A."/>
            <person name="Miyauchi S."/>
            <person name="Kiss E."/>
            <person name="Drula E."/>
            <person name="Kohler A."/>
            <person name="Sanchez-Garcia M."/>
            <person name="Andreopoulos B."/>
            <person name="Barry K.W."/>
            <person name="Bonito G."/>
            <person name="Buee M."/>
            <person name="Carver A."/>
            <person name="Chen C."/>
            <person name="Cichocki N."/>
            <person name="Clum A."/>
            <person name="Culley D."/>
            <person name="Crous P.W."/>
            <person name="Fauchery L."/>
            <person name="Girlanda M."/>
            <person name="Hayes R."/>
            <person name="Keri Z."/>
            <person name="LaButti K."/>
            <person name="Lipzen A."/>
            <person name="Lombard V."/>
            <person name="Magnuson J."/>
            <person name="Maillard F."/>
            <person name="Morin E."/>
            <person name="Murat C."/>
            <person name="Nolan M."/>
            <person name="Ohm R."/>
            <person name="Pangilinan J."/>
            <person name="Pereira M."/>
            <person name="Perotto S."/>
            <person name="Peter M."/>
            <person name="Riley R."/>
            <person name="Sitrit Y."/>
            <person name="Stielow B."/>
            <person name="Szollosi G."/>
            <person name="Zifcakova L."/>
            <person name="Stursova M."/>
            <person name="Spatafora J.W."/>
            <person name="Tedersoo L."/>
            <person name="Vaario L.-M."/>
            <person name="Yamada A."/>
            <person name="Yan M."/>
            <person name="Wang P."/>
            <person name="Xu J."/>
            <person name="Bruns T."/>
            <person name="Baldrian P."/>
            <person name="Vilgalys R."/>
            <person name="Henrissat B."/>
            <person name="Grigoriev I.V."/>
            <person name="Hibbett D."/>
            <person name="Nagy L.G."/>
            <person name="Martin F.M."/>
        </authorList>
    </citation>
    <scope>NUCLEOTIDE SEQUENCE</scope>
    <source>
        <strain evidence="1">BED1</strain>
    </source>
</reference>
<dbReference type="PROSITE" id="PS51257">
    <property type="entry name" value="PROKAR_LIPOPROTEIN"/>
    <property type="match status" value="1"/>
</dbReference>
<comment type="caution">
    <text evidence="1">The sequence shown here is derived from an EMBL/GenBank/DDBJ whole genome shotgun (WGS) entry which is preliminary data.</text>
</comment>
<proteinExistence type="predicted"/>